<dbReference type="Gene3D" id="3.40.30.10">
    <property type="entry name" value="Glutaredoxin"/>
    <property type="match status" value="1"/>
</dbReference>
<feature type="domain" description="GST N-terminal" evidence="3">
    <location>
        <begin position="4"/>
        <end position="90"/>
    </location>
</feature>
<evidence type="ECO:0000259" key="4">
    <source>
        <dbReference type="PROSITE" id="PS50405"/>
    </source>
</evidence>
<organism evidence="5 6">
    <name type="scientific">Exophiala bonariae</name>
    <dbReference type="NCBI Taxonomy" id="1690606"/>
    <lineage>
        <taxon>Eukaryota</taxon>
        <taxon>Fungi</taxon>
        <taxon>Dikarya</taxon>
        <taxon>Ascomycota</taxon>
        <taxon>Pezizomycotina</taxon>
        <taxon>Eurotiomycetes</taxon>
        <taxon>Chaetothyriomycetidae</taxon>
        <taxon>Chaetothyriales</taxon>
        <taxon>Herpotrichiellaceae</taxon>
        <taxon>Exophiala</taxon>
    </lineage>
</organism>
<dbReference type="PANTHER" id="PTHR44051">
    <property type="entry name" value="GLUTATHIONE S-TRANSFERASE-RELATED"/>
    <property type="match status" value="1"/>
</dbReference>
<dbReference type="SFLD" id="SFLDS00019">
    <property type="entry name" value="Glutathione_Transferase_(cytos"/>
    <property type="match status" value="1"/>
</dbReference>
<evidence type="ECO:0000313" key="5">
    <source>
        <dbReference type="EMBL" id="KAK5062447.1"/>
    </source>
</evidence>
<protein>
    <recommendedName>
        <fullName evidence="7">Glutathione S-transferase</fullName>
    </recommendedName>
</protein>
<accession>A0AAV9NPK1</accession>
<gene>
    <name evidence="5" type="ORF">LTR84_004518</name>
</gene>
<dbReference type="SUPFAM" id="SSF52833">
    <property type="entry name" value="Thioredoxin-like"/>
    <property type="match status" value="1"/>
</dbReference>
<dbReference type="Proteomes" id="UP001358417">
    <property type="component" value="Unassembled WGS sequence"/>
</dbReference>
<keyword evidence="6" id="KW-1185">Reference proteome</keyword>
<dbReference type="RefSeq" id="XP_064710719.1">
    <property type="nucleotide sequence ID" value="XM_064848095.1"/>
</dbReference>
<dbReference type="InterPro" id="IPR036249">
    <property type="entry name" value="Thioredoxin-like_sf"/>
</dbReference>
<dbReference type="Pfam" id="PF02798">
    <property type="entry name" value="GST_N"/>
    <property type="match status" value="1"/>
</dbReference>
<dbReference type="PANTHER" id="PTHR44051:SF8">
    <property type="entry name" value="GLUTATHIONE S-TRANSFERASE GSTA"/>
    <property type="match status" value="1"/>
</dbReference>
<dbReference type="SUPFAM" id="SSF47616">
    <property type="entry name" value="GST C-terminal domain-like"/>
    <property type="match status" value="1"/>
</dbReference>
<comment type="caution">
    <text evidence="5">The sequence shown here is derived from an EMBL/GenBank/DDBJ whole genome shotgun (WGS) entry which is preliminary data.</text>
</comment>
<dbReference type="PROSITE" id="PS50405">
    <property type="entry name" value="GST_CTER"/>
    <property type="match status" value="1"/>
</dbReference>
<evidence type="ECO:0000256" key="1">
    <source>
        <dbReference type="ARBA" id="ARBA00007409"/>
    </source>
</evidence>
<dbReference type="InterPro" id="IPR004045">
    <property type="entry name" value="Glutathione_S-Trfase_N"/>
</dbReference>
<name>A0AAV9NPK1_9EURO</name>
<dbReference type="InterPro" id="IPR004046">
    <property type="entry name" value="GST_C"/>
</dbReference>
<dbReference type="Gene3D" id="1.20.1050.10">
    <property type="match status" value="1"/>
</dbReference>
<dbReference type="EMBL" id="JAVRRD010000002">
    <property type="protein sequence ID" value="KAK5062447.1"/>
    <property type="molecule type" value="Genomic_DNA"/>
</dbReference>
<dbReference type="SFLD" id="SFLDG00358">
    <property type="entry name" value="Main_(cytGST)"/>
    <property type="match status" value="1"/>
</dbReference>
<dbReference type="AlphaFoldDB" id="A0AAV9NPK1"/>
<evidence type="ECO:0000313" key="6">
    <source>
        <dbReference type="Proteomes" id="UP001358417"/>
    </source>
</evidence>
<evidence type="ECO:0000259" key="3">
    <source>
        <dbReference type="PROSITE" id="PS50404"/>
    </source>
</evidence>
<comment type="similarity">
    <text evidence="1 2">Belongs to the GST superfamily.</text>
</comment>
<dbReference type="SFLD" id="SFLDG01151">
    <property type="entry name" value="Main.2:_Nu-like"/>
    <property type="match status" value="1"/>
</dbReference>
<evidence type="ECO:0000256" key="2">
    <source>
        <dbReference type="RuleBase" id="RU003494"/>
    </source>
</evidence>
<dbReference type="GeneID" id="89972696"/>
<dbReference type="CDD" id="cd03048">
    <property type="entry name" value="GST_N_Ure2p_like"/>
    <property type="match status" value="1"/>
</dbReference>
<feature type="domain" description="GST C-terminal" evidence="4">
    <location>
        <begin position="97"/>
        <end position="230"/>
    </location>
</feature>
<dbReference type="InterPro" id="IPR010987">
    <property type="entry name" value="Glutathione-S-Trfase_C-like"/>
</dbReference>
<sequence length="255" mass="29330">MPTVPKLKLYTDSTPNGIKISMALEELGLSYEVEHIDISTNRQKEPWFLDINPNGRIPAIVDTSDDGEQIRIFEGGSILQYLTVRYDPEYKLSFPRASKEYWECNNFLFFQHGGIGPMQGQAAHFSRYAPTKIQYGIDRYTTETKRLYKVLDTQLAKSTSGFLVGDHISIADVANLSWVIFGPYVDVDLAKFPHLQKWEVMMSERPGICRGFHVPYPLRIKDKNQDATAMKDYQNRNTDWIMRQMKADQEAFSKG</sequence>
<dbReference type="InterPro" id="IPR036282">
    <property type="entry name" value="Glutathione-S-Trfase_C_sf"/>
</dbReference>
<dbReference type="FunFam" id="3.40.30.10:FF:000172">
    <property type="entry name" value="Glutathione S-transferase GstA"/>
    <property type="match status" value="1"/>
</dbReference>
<evidence type="ECO:0008006" key="7">
    <source>
        <dbReference type="Google" id="ProtNLM"/>
    </source>
</evidence>
<dbReference type="PROSITE" id="PS50404">
    <property type="entry name" value="GST_NTER"/>
    <property type="match status" value="1"/>
</dbReference>
<dbReference type="Pfam" id="PF00043">
    <property type="entry name" value="GST_C"/>
    <property type="match status" value="1"/>
</dbReference>
<dbReference type="InterPro" id="IPR040079">
    <property type="entry name" value="Glutathione_S-Trfase"/>
</dbReference>
<proteinExistence type="inferred from homology"/>
<reference evidence="5 6" key="1">
    <citation type="submission" date="2023-08" db="EMBL/GenBank/DDBJ databases">
        <title>Black Yeasts Isolated from many extreme environments.</title>
        <authorList>
            <person name="Coleine C."/>
            <person name="Stajich J.E."/>
            <person name="Selbmann L."/>
        </authorList>
    </citation>
    <scope>NUCLEOTIDE SEQUENCE [LARGE SCALE GENOMIC DNA]</scope>
    <source>
        <strain evidence="5 6">CCFEE 5792</strain>
    </source>
</reference>